<sequence length="78" mass="8451">MGGGKSPLLRFPSHAARRRSDYSSRPTLRLKGEVPAGAARKSAREKRRGGDAGSRSPPAVALSMVYVLEMQKPCSRKL</sequence>
<organism evidence="2 3">
    <name type="scientific">Patagioenas fasciata monilis</name>
    <dbReference type="NCBI Taxonomy" id="372326"/>
    <lineage>
        <taxon>Eukaryota</taxon>
        <taxon>Metazoa</taxon>
        <taxon>Chordata</taxon>
        <taxon>Craniata</taxon>
        <taxon>Vertebrata</taxon>
        <taxon>Euteleostomi</taxon>
        <taxon>Archelosauria</taxon>
        <taxon>Archosauria</taxon>
        <taxon>Dinosauria</taxon>
        <taxon>Saurischia</taxon>
        <taxon>Theropoda</taxon>
        <taxon>Coelurosauria</taxon>
        <taxon>Aves</taxon>
        <taxon>Neognathae</taxon>
        <taxon>Neoaves</taxon>
        <taxon>Columbimorphae</taxon>
        <taxon>Columbiformes</taxon>
        <taxon>Columbidae</taxon>
        <taxon>Patagioenas</taxon>
    </lineage>
</organism>
<comment type="caution">
    <text evidence="2">The sequence shown here is derived from an EMBL/GenBank/DDBJ whole genome shotgun (WGS) entry which is preliminary data.</text>
</comment>
<reference evidence="2 3" key="1">
    <citation type="submission" date="2016-02" db="EMBL/GenBank/DDBJ databases">
        <title>Band-tailed pigeon sequencing and assembly.</title>
        <authorList>
            <person name="Soares A.E."/>
            <person name="Novak B.J."/>
            <person name="Rice E.S."/>
            <person name="O'Connell B."/>
            <person name="Chang D."/>
            <person name="Weber S."/>
            <person name="Shapiro B."/>
        </authorList>
    </citation>
    <scope>NUCLEOTIDE SEQUENCE [LARGE SCALE GENOMIC DNA]</scope>
    <source>
        <strain evidence="2">BTP2013</strain>
        <tissue evidence="2">Blood</tissue>
    </source>
</reference>
<dbReference type="AlphaFoldDB" id="A0A1V4J475"/>
<evidence type="ECO:0000313" key="3">
    <source>
        <dbReference type="Proteomes" id="UP000190648"/>
    </source>
</evidence>
<evidence type="ECO:0000313" key="2">
    <source>
        <dbReference type="EMBL" id="OPJ66834.1"/>
    </source>
</evidence>
<accession>A0A1V4J475</accession>
<proteinExistence type="predicted"/>
<gene>
    <name evidence="2" type="ORF">AV530_016812</name>
</gene>
<dbReference type="EMBL" id="LSYS01009367">
    <property type="protein sequence ID" value="OPJ66834.1"/>
    <property type="molecule type" value="Genomic_DNA"/>
</dbReference>
<dbReference type="Proteomes" id="UP000190648">
    <property type="component" value="Unassembled WGS sequence"/>
</dbReference>
<name>A0A1V4J475_PATFA</name>
<feature type="region of interest" description="Disordered" evidence="1">
    <location>
        <begin position="1"/>
        <end position="57"/>
    </location>
</feature>
<protein>
    <submittedName>
        <fullName evidence="2">Uncharacterized protein</fullName>
    </submittedName>
</protein>
<evidence type="ECO:0000256" key="1">
    <source>
        <dbReference type="SAM" id="MobiDB-lite"/>
    </source>
</evidence>
<keyword evidence="3" id="KW-1185">Reference proteome</keyword>